<feature type="region of interest" description="Disordered" evidence="2">
    <location>
        <begin position="1"/>
        <end position="33"/>
    </location>
</feature>
<reference evidence="5" key="1">
    <citation type="journal article" date="2017" name="Front. Plant Sci.">
        <title>Climate Clever Clovers: New Paradigm to Reduce the Environmental Footprint of Ruminants by Breeding Low Methanogenic Forages Utilizing Haplotype Variation.</title>
        <authorList>
            <person name="Kaur P."/>
            <person name="Appels R."/>
            <person name="Bayer P.E."/>
            <person name="Keeble-Gagnere G."/>
            <person name="Wang J."/>
            <person name="Hirakawa H."/>
            <person name="Shirasawa K."/>
            <person name="Vercoe P."/>
            <person name="Stefanova K."/>
            <person name="Durmic Z."/>
            <person name="Nichols P."/>
            <person name="Revell C."/>
            <person name="Isobe S.N."/>
            <person name="Edwards D."/>
            <person name="Erskine W."/>
        </authorList>
    </citation>
    <scope>NUCLEOTIDE SEQUENCE [LARGE SCALE GENOMIC DNA]</scope>
    <source>
        <strain evidence="5">cv. Daliak</strain>
    </source>
</reference>
<feature type="domain" description="RRM" evidence="3">
    <location>
        <begin position="51"/>
        <end position="128"/>
    </location>
</feature>
<gene>
    <name evidence="4" type="ORF">TSUD_289300</name>
</gene>
<proteinExistence type="predicted"/>
<evidence type="ECO:0000256" key="1">
    <source>
        <dbReference type="PROSITE-ProRule" id="PRU00176"/>
    </source>
</evidence>
<evidence type="ECO:0000313" key="4">
    <source>
        <dbReference type="EMBL" id="GAU26825.1"/>
    </source>
</evidence>
<evidence type="ECO:0000259" key="3">
    <source>
        <dbReference type="PROSITE" id="PS50102"/>
    </source>
</evidence>
<evidence type="ECO:0000256" key="2">
    <source>
        <dbReference type="SAM" id="MobiDB-lite"/>
    </source>
</evidence>
<accession>A0A2Z6MT39</accession>
<organism evidence="4 5">
    <name type="scientific">Trifolium subterraneum</name>
    <name type="common">Subterranean clover</name>
    <dbReference type="NCBI Taxonomy" id="3900"/>
    <lineage>
        <taxon>Eukaryota</taxon>
        <taxon>Viridiplantae</taxon>
        <taxon>Streptophyta</taxon>
        <taxon>Embryophyta</taxon>
        <taxon>Tracheophyta</taxon>
        <taxon>Spermatophyta</taxon>
        <taxon>Magnoliopsida</taxon>
        <taxon>eudicotyledons</taxon>
        <taxon>Gunneridae</taxon>
        <taxon>Pentapetalae</taxon>
        <taxon>rosids</taxon>
        <taxon>fabids</taxon>
        <taxon>Fabales</taxon>
        <taxon>Fabaceae</taxon>
        <taxon>Papilionoideae</taxon>
        <taxon>50 kb inversion clade</taxon>
        <taxon>NPAAA clade</taxon>
        <taxon>Hologalegina</taxon>
        <taxon>IRL clade</taxon>
        <taxon>Trifolieae</taxon>
        <taxon>Trifolium</taxon>
    </lineage>
</organism>
<dbReference type="PANTHER" id="PTHR34427:SF5">
    <property type="entry name" value="DUF4283 DOMAIN-CONTAINING PROTEIN"/>
    <property type="match status" value="1"/>
</dbReference>
<keyword evidence="5" id="KW-1185">Reference proteome</keyword>
<name>A0A2Z6MT39_TRISU</name>
<protein>
    <recommendedName>
        <fullName evidence="3">RRM domain-containing protein</fullName>
    </recommendedName>
</protein>
<keyword evidence="1" id="KW-0694">RNA-binding</keyword>
<dbReference type="PANTHER" id="PTHR34427">
    <property type="entry name" value="DUF4283 DOMAIN PROTEIN"/>
    <property type="match status" value="1"/>
</dbReference>
<dbReference type="SMART" id="SM00360">
    <property type="entry name" value="RRM"/>
    <property type="match status" value="1"/>
</dbReference>
<dbReference type="Gene3D" id="3.30.70.330">
    <property type="match status" value="1"/>
</dbReference>
<dbReference type="GO" id="GO:0003723">
    <property type="term" value="F:RNA binding"/>
    <property type="evidence" value="ECO:0007669"/>
    <property type="project" value="UniProtKB-UniRule"/>
</dbReference>
<dbReference type="SUPFAM" id="SSF54928">
    <property type="entry name" value="RNA-binding domain, RBD"/>
    <property type="match status" value="1"/>
</dbReference>
<dbReference type="OrthoDB" id="1436406at2759"/>
<evidence type="ECO:0000313" key="5">
    <source>
        <dbReference type="Proteomes" id="UP000242715"/>
    </source>
</evidence>
<dbReference type="EMBL" id="DF973342">
    <property type="protein sequence ID" value="GAU26825.1"/>
    <property type="molecule type" value="Genomic_DNA"/>
</dbReference>
<dbReference type="Pfam" id="PF00076">
    <property type="entry name" value="RRM_1"/>
    <property type="match status" value="1"/>
</dbReference>
<sequence length="253" mass="28817">MGPAPFNMGEDDDQGWKMVRGRNNKRNDSTQHNMDIATTRDFNKENINTLTTFFLTNFPDSFGARAMFNAFHHYGEVKDVVIPAKRDKGGKRFGFARFDRVVDSREFEHTLDQIIIGRDKISAKIAGENSYAQAVRTGEATIKGAGQKRCVVTYEAEQDDLLRWKKAYVGVVVNPGMTYNIQNAFHSQGYFGVKVTPLGSNLALLEGQEEGEVQALIDDVKDWMDQWFREIRPWSPKDVDVDRVAWLRIYGIP</sequence>
<dbReference type="Proteomes" id="UP000242715">
    <property type="component" value="Unassembled WGS sequence"/>
</dbReference>
<dbReference type="InterPro" id="IPR035979">
    <property type="entry name" value="RBD_domain_sf"/>
</dbReference>
<dbReference type="CDD" id="cd00590">
    <property type="entry name" value="RRM_SF"/>
    <property type="match status" value="1"/>
</dbReference>
<dbReference type="AlphaFoldDB" id="A0A2Z6MT39"/>
<dbReference type="PROSITE" id="PS50102">
    <property type="entry name" value="RRM"/>
    <property type="match status" value="1"/>
</dbReference>
<dbReference type="InterPro" id="IPR000504">
    <property type="entry name" value="RRM_dom"/>
</dbReference>
<dbReference type="InterPro" id="IPR012677">
    <property type="entry name" value="Nucleotide-bd_a/b_plait_sf"/>
</dbReference>